<dbReference type="FunFam" id="3.40.50.300:FF:000006">
    <property type="entry name" value="DNA-binding transcriptional regulator NtrC"/>
    <property type="match status" value="1"/>
</dbReference>
<dbReference type="SUPFAM" id="SSF55785">
    <property type="entry name" value="PYP-like sensor domain (PAS domain)"/>
    <property type="match status" value="1"/>
</dbReference>
<evidence type="ECO:0008006" key="9">
    <source>
        <dbReference type="Google" id="ProtNLM"/>
    </source>
</evidence>
<dbReference type="Gene3D" id="1.10.8.60">
    <property type="match status" value="1"/>
</dbReference>
<dbReference type="GO" id="GO:0006355">
    <property type="term" value="P:regulation of DNA-templated transcription"/>
    <property type="evidence" value="ECO:0007669"/>
    <property type="project" value="InterPro"/>
</dbReference>
<dbReference type="RefSeq" id="WP_047940742.1">
    <property type="nucleotide sequence ID" value="NZ_JBANBP010000082.1"/>
</dbReference>
<dbReference type="GO" id="GO:0005524">
    <property type="term" value="F:ATP binding"/>
    <property type="evidence" value="ECO:0007669"/>
    <property type="project" value="UniProtKB-KW"/>
</dbReference>
<dbReference type="InterPro" id="IPR009057">
    <property type="entry name" value="Homeodomain-like_sf"/>
</dbReference>
<accession>A0A0J1IND5</accession>
<dbReference type="Pfam" id="PF25601">
    <property type="entry name" value="AAA_lid_14"/>
    <property type="match status" value="1"/>
</dbReference>
<dbReference type="NCBIfam" id="TIGR00229">
    <property type="entry name" value="sensory_box"/>
    <property type="match status" value="1"/>
</dbReference>
<dbReference type="InterPro" id="IPR000014">
    <property type="entry name" value="PAS"/>
</dbReference>
<dbReference type="InterPro" id="IPR002078">
    <property type="entry name" value="Sigma_54_int"/>
</dbReference>
<dbReference type="PROSITE" id="PS00675">
    <property type="entry name" value="SIGMA54_INTERACT_1"/>
    <property type="match status" value="1"/>
</dbReference>
<dbReference type="Gene3D" id="3.30.450.20">
    <property type="entry name" value="PAS domain"/>
    <property type="match status" value="1"/>
</dbReference>
<dbReference type="PRINTS" id="PR01590">
    <property type="entry name" value="HTHFIS"/>
</dbReference>
<feature type="domain" description="PAS" evidence="6">
    <location>
        <begin position="121"/>
        <end position="176"/>
    </location>
</feature>
<dbReference type="InterPro" id="IPR025662">
    <property type="entry name" value="Sigma_54_int_dom_ATP-bd_1"/>
</dbReference>
<dbReference type="SUPFAM" id="SSF52540">
    <property type="entry name" value="P-loop containing nucleoside triphosphate hydrolases"/>
    <property type="match status" value="1"/>
</dbReference>
<keyword evidence="4" id="KW-0804">Transcription</keyword>
<dbReference type="Gene3D" id="3.40.50.300">
    <property type="entry name" value="P-loop containing nucleotide triphosphate hydrolases"/>
    <property type="match status" value="1"/>
</dbReference>
<dbReference type="InterPro" id="IPR003593">
    <property type="entry name" value="AAA+_ATPase"/>
</dbReference>
<dbReference type="CDD" id="cd00130">
    <property type="entry name" value="PAS"/>
    <property type="match status" value="1"/>
</dbReference>
<keyword evidence="8" id="KW-1185">Reference proteome</keyword>
<dbReference type="InterPro" id="IPR027417">
    <property type="entry name" value="P-loop_NTPase"/>
</dbReference>
<gene>
    <name evidence="7" type="ORF">ABW02_04495</name>
</gene>
<dbReference type="SMART" id="SM00091">
    <property type="entry name" value="PAS"/>
    <property type="match status" value="1"/>
</dbReference>
<evidence type="ECO:0000259" key="6">
    <source>
        <dbReference type="PROSITE" id="PS50112"/>
    </source>
</evidence>
<dbReference type="Pfam" id="PF13426">
    <property type="entry name" value="PAS_9"/>
    <property type="match status" value="1"/>
</dbReference>
<dbReference type="GO" id="GO:0043565">
    <property type="term" value="F:sequence-specific DNA binding"/>
    <property type="evidence" value="ECO:0007669"/>
    <property type="project" value="InterPro"/>
</dbReference>
<dbReference type="PANTHER" id="PTHR32071">
    <property type="entry name" value="TRANSCRIPTIONAL REGULATORY PROTEIN"/>
    <property type="match status" value="1"/>
</dbReference>
<sequence length="557" mass="63186">MFTDSQMKVETSFTILSDDEKISTLIELLADYSYAIIESEQLFTIGKAEQYLLAAVRNSQTIKDWLQVSNILPSEVITVQDIKKGNLSWLRPVIIKKQNEFQGIVTAAARIQALQKENKYIATYFETLAETMNDAVTAVDSHGTVFYWNSVAEDTYQITKEAIIGKKIGEHFETDSIQLHRILKEGNPIRGTYHRPNEHTHVLINASPVLVDNKIIGGISTEHDITKLIHLNQELDSTTSIYVQKDEPFSSILSSSKEVKRAVEMAQKVASAEIPVLISGETGTGKEQLAQAIHYGGSKRKNPFLSLNCSTVPKDLMEMELFGYQKMTFNAGDPVEIEGKIEQAESGTLFIEEVDKMPLTVQEKLLHYMTERSFTRVGGEQQKKPATRLILSSTQPLGELVRKGEFNERLYYQISVIHIEIPPLRKRKEDIPRLVNSFLKMYNEKYQKNVTKINEQAMHIVCSYDWPGNIKELKNVIEHSLLVCEGNRELTLEYIPAEIVEKYKVSIRGEKGNREDNEMERIKEALKKTYGNKSAAATLLGISRGTLYNKIKEFGLK</sequence>
<dbReference type="InterPro" id="IPR058031">
    <property type="entry name" value="AAA_lid_NorR"/>
</dbReference>
<evidence type="ECO:0000256" key="1">
    <source>
        <dbReference type="ARBA" id="ARBA00022741"/>
    </source>
</evidence>
<evidence type="ECO:0000313" key="7">
    <source>
        <dbReference type="EMBL" id="KLV27423.1"/>
    </source>
</evidence>
<evidence type="ECO:0000256" key="3">
    <source>
        <dbReference type="ARBA" id="ARBA00023015"/>
    </source>
</evidence>
<dbReference type="InterPro" id="IPR035965">
    <property type="entry name" value="PAS-like_dom_sf"/>
</dbReference>
<dbReference type="EMBL" id="LDPH01000003">
    <property type="protein sequence ID" value="KLV27423.1"/>
    <property type="molecule type" value="Genomic_DNA"/>
</dbReference>
<evidence type="ECO:0000259" key="5">
    <source>
        <dbReference type="PROSITE" id="PS50045"/>
    </source>
</evidence>
<keyword evidence="3" id="KW-0805">Transcription regulation</keyword>
<organism evidence="7 8">
    <name type="scientific">Niallia circulans</name>
    <name type="common">Bacillus circulans</name>
    <dbReference type="NCBI Taxonomy" id="1397"/>
    <lineage>
        <taxon>Bacteria</taxon>
        <taxon>Bacillati</taxon>
        <taxon>Bacillota</taxon>
        <taxon>Bacilli</taxon>
        <taxon>Bacillales</taxon>
        <taxon>Bacillaceae</taxon>
        <taxon>Niallia</taxon>
    </lineage>
</organism>
<keyword evidence="1" id="KW-0547">Nucleotide-binding</keyword>
<name>A0A0J1IND5_NIACI</name>
<evidence type="ECO:0000256" key="2">
    <source>
        <dbReference type="ARBA" id="ARBA00022840"/>
    </source>
</evidence>
<protein>
    <recommendedName>
        <fullName evidence="9">Sigma-54-dependent Fis family transcriptional regulator</fullName>
    </recommendedName>
</protein>
<dbReference type="Pfam" id="PF00158">
    <property type="entry name" value="Sigma54_activat"/>
    <property type="match status" value="1"/>
</dbReference>
<comment type="caution">
    <text evidence="7">The sequence shown here is derived from an EMBL/GenBank/DDBJ whole genome shotgun (WGS) entry which is preliminary data.</text>
</comment>
<evidence type="ECO:0000256" key="4">
    <source>
        <dbReference type="ARBA" id="ARBA00023163"/>
    </source>
</evidence>
<dbReference type="Gene3D" id="1.10.10.60">
    <property type="entry name" value="Homeodomain-like"/>
    <property type="match status" value="1"/>
</dbReference>
<dbReference type="CDD" id="cd00009">
    <property type="entry name" value="AAA"/>
    <property type="match status" value="1"/>
</dbReference>
<dbReference type="SMART" id="SM00382">
    <property type="entry name" value="AAA"/>
    <property type="match status" value="1"/>
</dbReference>
<evidence type="ECO:0000313" key="8">
    <source>
        <dbReference type="Proteomes" id="UP000036045"/>
    </source>
</evidence>
<dbReference type="OrthoDB" id="9771372at2"/>
<dbReference type="Proteomes" id="UP000036045">
    <property type="component" value="Unassembled WGS sequence"/>
</dbReference>
<keyword evidence="2" id="KW-0067">ATP-binding</keyword>
<proteinExistence type="predicted"/>
<dbReference type="AlphaFoldDB" id="A0A0J1IND5"/>
<dbReference type="SUPFAM" id="SSF46689">
    <property type="entry name" value="Homeodomain-like"/>
    <property type="match status" value="1"/>
</dbReference>
<dbReference type="PATRIC" id="fig|1397.4.peg.2991"/>
<reference evidence="7 8" key="1">
    <citation type="submission" date="2015-05" db="EMBL/GenBank/DDBJ databases">
        <title>Whole genome sequence and identification of bacterial endophytes from Costus igneus.</title>
        <authorList>
            <person name="Lee Y.P."/>
            <person name="Gan H.M."/>
            <person name="Eng W."/>
            <person name="Wheatley M.S."/>
            <person name="Caraballo A."/>
            <person name="Polter S."/>
            <person name="Savka M.A."/>
            <person name="Hudson A.O."/>
        </authorList>
    </citation>
    <scope>NUCLEOTIDE SEQUENCE [LARGE SCALE GENOMIC DNA]</scope>
    <source>
        <strain evidence="7 8">RIT379</strain>
    </source>
</reference>
<dbReference type="InterPro" id="IPR002197">
    <property type="entry name" value="HTH_Fis"/>
</dbReference>
<dbReference type="Pfam" id="PF02954">
    <property type="entry name" value="HTH_8"/>
    <property type="match status" value="1"/>
</dbReference>
<dbReference type="PROSITE" id="PS50112">
    <property type="entry name" value="PAS"/>
    <property type="match status" value="1"/>
</dbReference>
<feature type="domain" description="Sigma-54 factor interaction" evidence="5">
    <location>
        <begin position="252"/>
        <end position="482"/>
    </location>
</feature>
<dbReference type="PROSITE" id="PS50045">
    <property type="entry name" value="SIGMA54_INTERACT_4"/>
    <property type="match status" value="1"/>
</dbReference>